<dbReference type="SUPFAM" id="SSF53850">
    <property type="entry name" value="Periplasmic binding protein-like II"/>
    <property type="match status" value="1"/>
</dbReference>
<keyword evidence="3" id="KW-0732">Signal</keyword>
<dbReference type="GO" id="GO:0005576">
    <property type="term" value="C:extracellular region"/>
    <property type="evidence" value="ECO:0007669"/>
    <property type="project" value="TreeGrafter"/>
</dbReference>
<organism evidence="7 8">
    <name type="scientific">Streptomyces tateyamensis</name>
    <dbReference type="NCBI Taxonomy" id="565073"/>
    <lineage>
        <taxon>Bacteria</taxon>
        <taxon>Bacillati</taxon>
        <taxon>Actinomycetota</taxon>
        <taxon>Actinomycetes</taxon>
        <taxon>Kitasatosporales</taxon>
        <taxon>Streptomycetaceae</taxon>
        <taxon>Streptomyces</taxon>
    </lineage>
</organism>
<dbReference type="Proteomes" id="UP000248039">
    <property type="component" value="Unassembled WGS sequence"/>
</dbReference>
<dbReference type="InterPro" id="IPR018313">
    <property type="entry name" value="SBP_3_CS"/>
</dbReference>
<evidence type="ECO:0000256" key="2">
    <source>
        <dbReference type="ARBA" id="ARBA00022448"/>
    </source>
</evidence>
<dbReference type="GO" id="GO:0030288">
    <property type="term" value="C:outer membrane-bounded periplasmic space"/>
    <property type="evidence" value="ECO:0007669"/>
    <property type="project" value="TreeGrafter"/>
</dbReference>
<comment type="caution">
    <text evidence="7">The sequence shown here is derived from an EMBL/GenBank/DDBJ whole genome shotgun (WGS) entry which is preliminary data.</text>
</comment>
<feature type="domain" description="Solute-binding protein family 3/N-terminal" evidence="6">
    <location>
        <begin position="150"/>
        <end position="374"/>
    </location>
</feature>
<keyword evidence="2" id="KW-0813">Transport</keyword>
<comment type="similarity">
    <text evidence="1 4">Belongs to the bacterial solute-binding protein 3 family.</text>
</comment>
<proteinExistence type="inferred from homology"/>
<dbReference type="GO" id="GO:0006865">
    <property type="term" value="P:amino acid transport"/>
    <property type="evidence" value="ECO:0007669"/>
    <property type="project" value="TreeGrafter"/>
</dbReference>
<keyword evidence="8" id="KW-1185">Reference proteome</keyword>
<evidence type="ECO:0000256" key="4">
    <source>
        <dbReference type="RuleBase" id="RU003744"/>
    </source>
</evidence>
<dbReference type="Pfam" id="PF00497">
    <property type="entry name" value="SBP_bac_3"/>
    <property type="match status" value="1"/>
</dbReference>
<evidence type="ECO:0000256" key="3">
    <source>
        <dbReference type="ARBA" id="ARBA00022729"/>
    </source>
</evidence>
<name>A0A2V4PAQ4_9ACTN</name>
<dbReference type="InterPro" id="IPR051455">
    <property type="entry name" value="Bact_solute-bind_prot3"/>
</dbReference>
<evidence type="ECO:0000256" key="1">
    <source>
        <dbReference type="ARBA" id="ARBA00010333"/>
    </source>
</evidence>
<dbReference type="CDD" id="cd13690">
    <property type="entry name" value="PBP2_GluB"/>
    <property type="match status" value="1"/>
</dbReference>
<gene>
    <name evidence="7" type="ORF">C7C46_00880</name>
</gene>
<dbReference type="SMART" id="SM00062">
    <property type="entry name" value="PBPb"/>
    <property type="match status" value="1"/>
</dbReference>
<evidence type="ECO:0000259" key="6">
    <source>
        <dbReference type="SMART" id="SM00062"/>
    </source>
</evidence>
<feature type="region of interest" description="Disordered" evidence="5">
    <location>
        <begin position="96"/>
        <end position="117"/>
    </location>
</feature>
<sequence>MPVISPRTLSRNPAPSHPHARGLAPPPPQALPSANRAARGTEAPAERVLPLPCLASAPPWTGGDLMQQPERSRLPLTAGVLAALLATAAAACGAPAPAGRAGGAAAPRPGGAGVSARQAADLNCDPFASAYPPSGDENGATIKAIKARGVLNAGIDLNDYRWGYRGPDGKPAGFDIDLVKAMAKALLGSADKVNWVALPNAKRIPALQSGQVDVVVHTMTITCDRKQQVAFSTVYFVAGQRALVPRTGHQAGESVDQALAGRRVCVSDGSTAQDQLKQNSRGAGSVVALTTDLDCLVKLQLGQVDALLTDDAVAAGLAAQDPQTMVVGAPITQEPYGIALPLTAPDLASWVNQFLDGYRRGPWQSAYDTWLGPYLRNGAQGDTANPPPAKYGR</sequence>
<evidence type="ECO:0000313" key="8">
    <source>
        <dbReference type="Proteomes" id="UP000248039"/>
    </source>
</evidence>
<protein>
    <submittedName>
        <fullName evidence="7">Sugar-binding protein</fullName>
    </submittedName>
</protein>
<accession>A0A2V4PAQ4</accession>
<feature type="region of interest" description="Disordered" evidence="5">
    <location>
        <begin position="1"/>
        <end position="50"/>
    </location>
</feature>
<dbReference type="Gene3D" id="3.40.190.10">
    <property type="entry name" value="Periplasmic binding protein-like II"/>
    <property type="match status" value="2"/>
</dbReference>
<dbReference type="PROSITE" id="PS01039">
    <property type="entry name" value="SBP_BACTERIAL_3"/>
    <property type="match status" value="1"/>
</dbReference>
<reference evidence="7 8" key="1">
    <citation type="submission" date="2018-03" db="EMBL/GenBank/DDBJ databases">
        <title>Bioinformatic expansion and discovery of thiopeptide antibiotics.</title>
        <authorList>
            <person name="Schwalen C.J."/>
            <person name="Hudson G.A."/>
            <person name="Mitchell D.A."/>
        </authorList>
    </citation>
    <scope>NUCLEOTIDE SEQUENCE [LARGE SCALE GENOMIC DNA]</scope>
    <source>
        <strain evidence="7 8">ATCC 21389</strain>
    </source>
</reference>
<evidence type="ECO:0000256" key="5">
    <source>
        <dbReference type="SAM" id="MobiDB-lite"/>
    </source>
</evidence>
<dbReference type="AlphaFoldDB" id="A0A2V4PAQ4"/>
<dbReference type="PANTHER" id="PTHR30085:SF6">
    <property type="entry name" value="ABC TRANSPORTER GLUTAMINE-BINDING PROTEIN GLNH"/>
    <property type="match status" value="1"/>
</dbReference>
<evidence type="ECO:0000313" key="7">
    <source>
        <dbReference type="EMBL" id="PYC88236.1"/>
    </source>
</evidence>
<feature type="compositionally biased region" description="Low complexity" evidence="5">
    <location>
        <begin position="96"/>
        <end position="109"/>
    </location>
</feature>
<dbReference type="InterPro" id="IPR001638">
    <property type="entry name" value="Solute-binding_3/MltF_N"/>
</dbReference>
<dbReference type="EMBL" id="PYBW01000005">
    <property type="protein sequence ID" value="PYC88236.1"/>
    <property type="molecule type" value="Genomic_DNA"/>
</dbReference>
<dbReference type="PANTHER" id="PTHR30085">
    <property type="entry name" value="AMINO ACID ABC TRANSPORTER PERMEASE"/>
    <property type="match status" value="1"/>
</dbReference>